<dbReference type="InterPro" id="IPR000524">
    <property type="entry name" value="Tscrpt_reg_HTH_GntR"/>
</dbReference>
<evidence type="ECO:0000256" key="1">
    <source>
        <dbReference type="ARBA" id="ARBA00023015"/>
    </source>
</evidence>
<keyword evidence="6" id="KW-1185">Reference proteome</keyword>
<dbReference type="GO" id="GO:0003677">
    <property type="term" value="F:DNA binding"/>
    <property type="evidence" value="ECO:0007669"/>
    <property type="project" value="UniProtKB-KW"/>
</dbReference>
<accession>A0A6J5DDY5</accession>
<dbReference type="InterPro" id="IPR028978">
    <property type="entry name" value="Chorismate_lyase_/UTRA_dom_sf"/>
</dbReference>
<evidence type="ECO:0000256" key="2">
    <source>
        <dbReference type="ARBA" id="ARBA00023125"/>
    </source>
</evidence>
<dbReference type="Proteomes" id="UP000494363">
    <property type="component" value="Unassembled WGS sequence"/>
</dbReference>
<dbReference type="InterPro" id="IPR050679">
    <property type="entry name" value="Bact_HTH_transcr_reg"/>
</dbReference>
<dbReference type="GO" id="GO:0003700">
    <property type="term" value="F:DNA-binding transcription factor activity"/>
    <property type="evidence" value="ECO:0007669"/>
    <property type="project" value="InterPro"/>
</dbReference>
<keyword evidence="3" id="KW-0804">Transcription</keyword>
<name>A0A6J5DDY5_9BURK</name>
<dbReference type="PANTHER" id="PTHR44846:SF1">
    <property type="entry name" value="MANNOSYL-D-GLYCERATE TRANSPORT_METABOLISM SYSTEM REPRESSOR MNGR-RELATED"/>
    <property type="match status" value="1"/>
</dbReference>
<dbReference type="EMBL" id="CADIKH010000007">
    <property type="protein sequence ID" value="CAB3752510.1"/>
    <property type="molecule type" value="Genomic_DNA"/>
</dbReference>
<evidence type="ECO:0000256" key="3">
    <source>
        <dbReference type="ARBA" id="ARBA00023163"/>
    </source>
</evidence>
<keyword evidence="2" id="KW-0238">DNA-binding</keyword>
<dbReference type="Pfam" id="PF07702">
    <property type="entry name" value="UTRA"/>
    <property type="match status" value="1"/>
</dbReference>
<dbReference type="InterPro" id="IPR011663">
    <property type="entry name" value="UTRA"/>
</dbReference>
<feature type="domain" description="HTH gntR-type" evidence="4">
    <location>
        <begin position="1"/>
        <end position="69"/>
    </location>
</feature>
<protein>
    <submittedName>
        <fullName evidence="5">HTH-type transcriptional repressor NagR</fullName>
    </submittedName>
</protein>
<evidence type="ECO:0000313" key="5">
    <source>
        <dbReference type="EMBL" id="CAB3752510.1"/>
    </source>
</evidence>
<dbReference type="SUPFAM" id="SSF46785">
    <property type="entry name" value="Winged helix' DNA-binding domain"/>
    <property type="match status" value="1"/>
</dbReference>
<organism evidence="5 6">
    <name type="scientific">Paraburkholderia humisilvae</name>
    <dbReference type="NCBI Taxonomy" id="627669"/>
    <lineage>
        <taxon>Bacteria</taxon>
        <taxon>Pseudomonadati</taxon>
        <taxon>Pseudomonadota</taxon>
        <taxon>Betaproteobacteria</taxon>
        <taxon>Burkholderiales</taxon>
        <taxon>Burkholderiaceae</taxon>
        <taxon>Paraburkholderia</taxon>
    </lineage>
</organism>
<dbReference type="GO" id="GO:0045892">
    <property type="term" value="P:negative regulation of DNA-templated transcription"/>
    <property type="evidence" value="ECO:0007669"/>
    <property type="project" value="TreeGrafter"/>
</dbReference>
<dbReference type="FunFam" id="1.10.10.10:FF:000079">
    <property type="entry name" value="GntR family transcriptional regulator"/>
    <property type="match status" value="1"/>
</dbReference>
<dbReference type="PANTHER" id="PTHR44846">
    <property type="entry name" value="MANNOSYL-D-GLYCERATE TRANSPORT/METABOLISM SYSTEM REPRESSOR MNGR-RELATED"/>
    <property type="match status" value="1"/>
</dbReference>
<evidence type="ECO:0000313" key="6">
    <source>
        <dbReference type="Proteomes" id="UP000494363"/>
    </source>
</evidence>
<dbReference type="CDD" id="cd07377">
    <property type="entry name" value="WHTH_GntR"/>
    <property type="match status" value="1"/>
</dbReference>
<evidence type="ECO:0000259" key="4">
    <source>
        <dbReference type="PROSITE" id="PS50949"/>
    </source>
</evidence>
<sequence length="239" mass="27170">MPLYSQIRETLRAEIERQTLKPGAQLPPESALMQQFRVSRITVRQALAHLQSDGLVFKVPGKGTFVSHPKATQEINHLEGFAEAMGRQGRGTTNRVLSHTVIRCNDVVAAKLGIEPGSYVSEIRRVRYLDSRPVSLDVTYLSVEIGEALRGSEALVKRDLFSILEEDMKIRLRFADLDIAAISPDAAMREILQMPDDSPLLKIERLTHNAQNEPVDFEYLFVRTDYLHYTLRLERKRNS</sequence>
<dbReference type="SUPFAM" id="SSF64288">
    <property type="entry name" value="Chorismate lyase-like"/>
    <property type="match status" value="1"/>
</dbReference>
<dbReference type="Pfam" id="PF00392">
    <property type="entry name" value="GntR"/>
    <property type="match status" value="1"/>
</dbReference>
<dbReference type="SMART" id="SM00345">
    <property type="entry name" value="HTH_GNTR"/>
    <property type="match status" value="1"/>
</dbReference>
<dbReference type="InterPro" id="IPR036388">
    <property type="entry name" value="WH-like_DNA-bd_sf"/>
</dbReference>
<dbReference type="AlphaFoldDB" id="A0A6J5DDY5"/>
<reference evidence="5 6" key="1">
    <citation type="submission" date="2020-04" db="EMBL/GenBank/DDBJ databases">
        <authorList>
            <person name="De Canck E."/>
        </authorList>
    </citation>
    <scope>NUCLEOTIDE SEQUENCE [LARGE SCALE GENOMIC DNA]</scope>
    <source>
        <strain evidence="5 6">LMG 29542</strain>
    </source>
</reference>
<gene>
    <name evidence="5" type="primary">nagR_2</name>
    <name evidence="5" type="ORF">LMG29542_01785</name>
</gene>
<dbReference type="PROSITE" id="PS50949">
    <property type="entry name" value="HTH_GNTR"/>
    <property type="match status" value="1"/>
</dbReference>
<dbReference type="Gene3D" id="1.10.10.10">
    <property type="entry name" value="Winged helix-like DNA-binding domain superfamily/Winged helix DNA-binding domain"/>
    <property type="match status" value="1"/>
</dbReference>
<dbReference type="InterPro" id="IPR036390">
    <property type="entry name" value="WH_DNA-bd_sf"/>
</dbReference>
<dbReference type="Gene3D" id="3.40.1410.10">
    <property type="entry name" value="Chorismate lyase-like"/>
    <property type="match status" value="1"/>
</dbReference>
<dbReference type="PRINTS" id="PR00035">
    <property type="entry name" value="HTHGNTR"/>
</dbReference>
<dbReference type="RefSeq" id="WP_217477867.1">
    <property type="nucleotide sequence ID" value="NZ_CADIKH010000007.1"/>
</dbReference>
<proteinExistence type="predicted"/>
<dbReference type="SMART" id="SM00866">
    <property type="entry name" value="UTRA"/>
    <property type="match status" value="1"/>
</dbReference>
<keyword evidence="1" id="KW-0805">Transcription regulation</keyword>